<evidence type="ECO:0000256" key="1">
    <source>
        <dbReference type="ARBA" id="ARBA00001917"/>
    </source>
</evidence>
<evidence type="ECO:0000256" key="7">
    <source>
        <dbReference type="SAM" id="MobiDB-lite"/>
    </source>
</evidence>
<evidence type="ECO:0000313" key="10">
    <source>
        <dbReference type="Proteomes" id="UP000442535"/>
    </source>
</evidence>
<dbReference type="GO" id="GO:0003723">
    <property type="term" value="F:RNA binding"/>
    <property type="evidence" value="ECO:0007669"/>
    <property type="project" value="TreeGrafter"/>
</dbReference>
<proteinExistence type="predicted"/>
<keyword evidence="3" id="KW-0288">FMN</keyword>
<comment type="cofactor">
    <cofactor evidence="1">
        <name>FMN</name>
        <dbReference type="ChEBI" id="CHEBI:58210"/>
    </cofactor>
</comment>
<evidence type="ECO:0000256" key="6">
    <source>
        <dbReference type="ARBA" id="ARBA00023002"/>
    </source>
</evidence>
<gene>
    <name evidence="9" type="ORF">FYJ63_08100</name>
</gene>
<dbReference type="EMBL" id="VUMY01000014">
    <property type="protein sequence ID" value="MST50193.1"/>
    <property type="molecule type" value="Genomic_DNA"/>
</dbReference>
<dbReference type="GO" id="GO:0017150">
    <property type="term" value="F:tRNA dihydrouridine synthase activity"/>
    <property type="evidence" value="ECO:0007669"/>
    <property type="project" value="InterPro"/>
</dbReference>
<feature type="region of interest" description="Disordered" evidence="7">
    <location>
        <begin position="353"/>
        <end position="375"/>
    </location>
</feature>
<keyword evidence="5" id="KW-0521">NADP</keyword>
<comment type="caution">
    <text evidence="9">The sequence shown here is derived from an EMBL/GenBank/DDBJ whole genome shotgun (WGS) entry which is preliminary data.</text>
</comment>
<dbReference type="InterPro" id="IPR013785">
    <property type="entry name" value="Aldolase_TIM"/>
</dbReference>
<dbReference type="AlphaFoldDB" id="A0A7K0K3X6"/>
<evidence type="ECO:0000256" key="5">
    <source>
        <dbReference type="ARBA" id="ARBA00022857"/>
    </source>
</evidence>
<dbReference type="Gene3D" id="1.10.1200.80">
    <property type="entry name" value="Putative flavin oxidoreducatase, domain 2"/>
    <property type="match status" value="1"/>
</dbReference>
<feature type="domain" description="DUS-like FMN-binding" evidence="8">
    <location>
        <begin position="1"/>
        <end position="341"/>
    </location>
</feature>
<dbReference type="InterPro" id="IPR024036">
    <property type="entry name" value="tRNA-dHydroUridine_Synthase_C"/>
</dbReference>
<dbReference type="PROSITE" id="PS01136">
    <property type="entry name" value="UPF0034"/>
    <property type="match status" value="1"/>
</dbReference>
<evidence type="ECO:0000256" key="3">
    <source>
        <dbReference type="ARBA" id="ARBA00022643"/>
    </source>
</evidence>
<name>A0A7K0K3X6_9ACTO</name>
<evidence type="ECO:0000256" key="2">
    <source>
        <dbReference type="ARBA" id="ARBA00022630"/>
    </source>
</evidence>
<keyword evidence="10" id="KW-1185">Reference proteome</keyword>
<dbReference type="Gene3D" id="3.20.20.70">
    <property type="entry name" value="Aldolase class I"/>
    <property type="match status" value="1"/>
</dbReference>
<dbReference type="Pfam" id="PF01207">
    <property type="entry name" value="Dus"/>
    <property type="match status" value="1"/>
</dbReference>
<dbReference type="PANTHER" id="PTHR45846">
    <property type="entry name" value="TRNA-DIHYDROURIDINE(47) SYNTHASE [NAD(P)(+)]-LIKE"/>
    <property type="match status" value="1"/>
</dbReference>
<protein>
    <submittedName>
        <fullName evidence="9">tRNA dihydrouridine synthase DusB</fullName>
    </submittedName>
</protein>
<keyword evidence="4" id="KW-0819">tRNA processing</keyword>
<evidence type="ECO:0000256" key="4">
    <source>
        <dbReference type="ARBA" id="ARBA00022694"/>
    </source>
</evidence>
<dbReference type="InterPro" id="IPR035587">
    <property type="entry name" value="DUS-like_FMN-bd"/>
</dbReference>
<dbReference type="InterPro" id="IPR018517">
    <property type="entry name" value="tRNA_hU_synthase_CS"/>
</dbReference>
<dbReference type="CDD" id="cd02801">
    <property type="entry name" value="DUS_like_FMN"/>
    <property type="match status" value="1"/>
</dbReference>
<dbReference type="GO" id="GO:0050660">
    <property type="term" value="F:flavin adenine dinucleotide binding"/>
    <property type="evidence" value="ECO:0007669"/>
    <property type="project" value="InterPro"/>
</dbReference>
<evidence type="ECO:0000313" key="9">
    <source>
        <dbReference type="EMBL" id="MST50193.1"/>
    </source>
</evidence>
<accession>A0A7K0K3X6</accession>
<dbReference type="PANTHER" id="PTHR45846:SF1">
    <property type="entry name" value="TRNA-DIHYDROURIDINE(47) SYNTHASE [NAD(P)(+)]-LIKE"/>
    <property type="match status" value="1"/>
</dbReference>
<keyword evidence="6" id="KW-0560">Oxidoreductase</keyword>
<dbReference type="Proteomes" id="UP000442535">
    <property type="component" value="Unassembled WGS sequence"/>
</dbReference>
<sequence length="406" mass="44006">MADVTNAPFRDLCLKFSREGLPVDFAQASHERVDSDSAGSFNQDVPSPLTQLEGMFVGEMVTAKALRMGSARSWVMVKSGPLQAIRSIQLYGVVAADLAWAARELVRRNFADHIDLNFGCPVPKVTRKGGGSALPWKTSYFGEIVAAVVEATSRTAEESGRTRAVPVTVKIRTGIDAEHLTYLDAARTAEDNGAAAVTLHARTTSEYYGGHSHWEAIARLVEAVDIPVLGNGDVFSAADAVEMFEQTGCAGIQVGRAVQGRPWIFREITAALWGEPVPPGPTLGEIVAVAQEHAAGLVEHYGNELAALRDMRKHLGWYFRGFGLGGETRSRLAKVETLGDLEMALTELVDRLSPDTPYPQAATGTHGRSRTQRKVRLPEGWLDSREIDDAAREILHLDDGSDPYAS</sequence>
<keyword evidence="2" id="KW-0285">Flavoprotein</keyword>
<evidence type="ECO:0000259" key="8">
    <source>
        <dbReference type="Pfam" id="PF01207"/>
    </source>
</evidence>
<reference evidence="9 10" key="1">
    <citation type="submission" date="2019-08" db="EMBL/GenBank/DDBJ databases">
        <title>In-depth cultivation of the pig gut microbiome towards novel bacterial diversity and tailored functional studies.</title>
        <authorList>
            <person name="Wylensek D."/>
            <person name="Hitch T.C.A."/>
            <person name="Clavel T."/>
        </authorList>
    </citation>
    <scope>NUCLEOTIDE SEQUENCE [LARGE SCALE GENOMIC DNA]</scope>
    <source>
        <strain evidence="9 10">RF-GAM-744-WT-7</strain>
    </source>
</reference>
<organism evidence="9 10">
    <name type="scientific">Mobiluncus porci</name>
    <dbReference type="NCBI Taxonomy" id="2652278"/>
    <lineage>
        <taxon>Bacteria</taxon>
        <taxon>Bacillati</taxon>
        <taxon>Actinomycetota</taxon>
        <taxon>Actinomycetes</taxon>
        <taxon>Actinomycetales</taxon>
        <taxon>Actinomycetaceae</taxon>
        <taxon>Mobiluncus</taxon>
    </lineage>
</organism>
<dbReference type="SUPFAM" id="SSF51395">
    <property type="entry name" value="FMN-linked oxidoreductases"/>
    <property type="match status" value="1"/>
</dbReference>